<evidence type="ECO:0000313" key="2">
    <source>
        <dbReference type="Proteomes" id="UP000823405"/>
    </source>
</evidence>
<gene>
    <name evidence="1" type="ORF">BGZ97_011485</name>
</gene>
<protein>
    <submittedName>
        <fullName evidence="1">Uncharacterized protein</fullName>
    </submittedName>
</protein>
<evidence type="ECO:0000313" key="1">
    <source>
        <dbReference type="EMBL" id="KAG0312040.1"/>
    </source>
</evidence>
<keyword evidence="2" id="KW-1185">Reference proteome</keyword>
<reference evidence="1" key="1">
    <citation type="journal article" date="2020" name="Fungal Divers.">
        <title>Resolving the Mortierellaceae phylogeny through synthesis of multi-gene phylogenetics and phylogenomics.</title>
        <authorList>
            <person name="Vandepol N."/>
            <person name="Liber J."/>
            <person name="Desiro A."/>
            <person name="Na H."/>
            <person name="Kennedy M."/>
            <person name="Barry K."/>
            <person name="Grigoriev I.V."/>
            <person name="Miller A.N."/>
            <person name="O'Donnell K."/>
            <person name="Stajich J.E."/>
            <person name="Bonito G."/>
        </authorList>
    </citation>
    <scope>NUCLEOTIDE SEQUENCE</scope>
    <source>
        <strain evidence="1">NVP60</strain>
    </source>
</reference>
<proteinExistence type="predicted"/>
<organism evidence="1 2">
    <name type="scientific">Linnemannia gamsii</name>
    <dbReference type="NCBI Taxonomy" id="64522"/>
    <lineage>
        <taxon>Eukaryota</taxon>
        <taxon>Fungi</taxon>
        <taxon>Fungi incertae sedis</taxon>
        <taxon>Mucoromycota</taxon>
        <taxon>Mortierellomycotina</taxon>
        <taxon>Mortierellomycetes</taxon>
        <taxon>Mortierellales</taxon>
        <taxon>Mortierellaceae</taxon>
        <taxon>Linnemannia</taxon>
    </lineage>
</organism>
<comment type="caution">
    <text evidence="1">The sequence shown here is derived from an EMBL/GenBank/DDBJ whole genome shotgun (WGS) entry which is preliminary data.</text>
</comment>
<dbReference type="AlphaFoldDB" id="A0A9P6R651"/>
<accession>A0A9P6R651</accession>
<dbReference type="EMBL" id="JAAAIN010000650">
    <property type="protein sequence ID" value="KAG0312040.1"/>
    <property type="molecule type" value="Genomic_DNA"/>
</dbReference>
<sequence length="113" mass="12552">MSESHDNLDLTRELARAELKLANIRAQNVSLGIYSAESIEQLKDLEKASAGGDPVLVERCEIRKQMVENNVGVSEMHAITLAKAEAEVRRLRALARHIASYLVEALVVEQMII</sequence>
<name>A0A9P6R651_9FUNG</name>
<dbReference type="Proteomes" id="UP000823405">
    <property type="component" value="Unassembled WGS sequence"/>
</dbReference>